<dbReference type="GO" id="GO:1990234">
    <property type="term" value="C:transferase complex"/>
    <property type="evidence" value="ECO:0007669"/>
    <property type="project" value="UniProtKB-ARBA"/>
</dbReference>
<evidence type="ECO:0000256" key="4">
    <source>
        <dbReference type="SAM" id="MobiDB-lite"/>
    </source>
</evidence>
<dbReference type="InterPro" id="IPR015943">
    <property type="entry name" value="WD40/YVTN_repeat-like_dom_sf"/>
</dbReference>
<dbReference type="PANTHER" id="PTHR22847">
    <property type="entry name" value="WD40 REPEAT PROTEIN"/>
    <property type="match status" value="1"/>
</dbReference>
<evidence type="ECO:0000256" key="1">
    <source>
        <dbReference type="ARBA" id="ARBA00022574"/>
    </source>
</evidence>
<dbReference type="HOGENOM" id="CLU_008398_2_0_1"/>
<sequence length="685" mass="73787">MHIAPSSNSPKKSLKQKQSKFSPQSKSQDGSRLLTPDFPPEALNWTTSFLIPEDLFSLGSVSKHLYAHVALDATWRSAFLRCAFGLDPETDFVRDKQILLRRTCGTWREEYIVRFQTIHRWQISKAQTVSHSPHHSIGYPICWSSEVSGLLSASTAYGVVSRSSPTTGATIKGRCPGGISSIGSLSIVSQGFLDAQGLMNGAGIGNPNVEFSPDVSAVTPVAVGGTAYVAWGYRNGNVAMTYAPNFMELTDKHRAYKCCEAGDAHGAQVGHIVFCDKTLSFVSGAWDGTVKLWSADPLNLLWDSGKNENAVPGDACMQVAYDSSSGIVVTALANGTIKVWTGLVVNSDRPSGAGSLHPDRVDIIQPLYPPTNTLPWEADPVTLSVSVSPQHISILVHANKETHIGRVIVSRTGTTGNMARSLLADGPLGSLTAITPSYATSVDAKGPTFPMFSQTPISSPLAAFAVTLQDTVPVVQTSFVAAGDILGRVCIWDLGQPGETGLQENFEVKSSKRFQAHDDGAVSAITLSPYVWATGSARGTIRLWDSISLTLLRTFETPCPRPHAGNPWPKVEQIVVDRTKDIFLASVGSWILYWKPGRSVGTSGKGKGKAKSVFGPSKPSAERWHREMEIKNALQHTQDLLNAEKRGIMHAHRRQVEQNDALAALGLDEVGAVDWPIRGLPKSAS</sequence>
<evidence type="ECO:0000313" key="6">
    <source>
        <dbReference type="Proteomes" id="UP000054248"/>
    </source>
</evidence>
<dbReference type="STRING" id="1051891.A0A0C3K8D8"/>
<keyword evidence="6" id="KW-1185">Reference proteome</keyword>
<dbReference type="AlphaFoldDB" id="A0A0C3K8D8"/>
<feature type="compositionally biased region" description="Low complexity" evidence="4">
    <location>
        <begin position="19"/>
        <end position="28"/>
    </location>
</feature>
<dbReference type="SMART" id="SM00320">
    <property type="entry name" value="WD40"/>
    <property type="match status" value="3"/>
</dbReference>
<dbReference type="InterPro" id="IPR036047">
    <property type="entry name" value="F-box-like_dom_sf"/>
</dbReference>
<feature type="compositionally biased region" description="Low complexity" evidence="4">
    <location>
        <begin position="1"/>
        <end position="11"/>
    </location>
</feature>
<dbReference type="InterPro" id="IPR036322">
    <property type="entry name" value="WD40_repeat_dom_sf"/>
</dbReference>
<feature type="region of interest" description="Disordered" evidence="4">
    <location>
        <begin position="1"/>
        <end position="33"/>
    </location>
</feature>
<dbReference type="Pfam" id="PF00400">
    <property type="entry name" value="WD40"/>
    <property type="match status" value="2"/>
</dbReference>
<gene>
    <name evidence="5" type="ORF">M407DRAFT_32634</name>
</gene>
<accession>A0A0C3K8D8</accession>
<dbReference type="PANTHER" id="PTHR22847:SF637">
    <property type="entry name" value="WD REPEAT DOMAIN 5B"/>
    <property type="match status" value="1"/>
</dbReference>
<dbReference type="Gene3D" id="2.130.10.10">
    <property type="entry name" value="YVTN repeat-like/Quinoprotein amine dehydrogenase"/>
    <property type="match status" value="2"/>
</dbReference>
<keyword evidence="2" id="KW-0677">Repeat</keyword>
<dbReference type="PROSITE" id="PS50082">
    <property type="entry name" value="WD_REPEATS_2"/>
    <property type="match status" value="1"/>
</dbReference>
<feature type="repeat" description="WD" evidence="3">
    <location>
        <begin position="262"/>
        <end position="294"/>
    </location>
</feature>
<dbReference type="InterPro" id="IPR001680">
    <property type="entry name" value="WD40_rpt"/>
</dbReference>
<proteinExistence type="predicted"/>
<evidence type="ECO:0000256" key="3">
    <source>
        <dbReference type="PROSITE-ProRule" id="PRU00221"/>
    </source>
</evidence>
<evidence type="ECO:0000256" key="2">
    <source>
        <dbReference type="ARBA" id="ARBA00022737"/>
    </source>
</evidence>
<reference evidence="5 6" key="1">
    <citation type="submission" date="2014-04" db="EMBL/GenBank/DDBJ databases">
        <authorList>
            <consortium name="DOE Joint Genome Institute"/>
            <person name="Kuo A."/>
            <person name="Girlanda M."/>
            <person name="Perotto S."/>
            <person name="Kohler A."/>
            <person name="Nagy L.G."/>
            <person name="Floudas D."/>
            <person name="Copeland A."/>
            <person name="Barry K.W."/>
            <person name="Cichocki N."/>
            <person name="Veneault-Fourrey C."/>
            <person name="LaButti K."/>
            <person name="Lindquist E.A."/>
            <person name="Lipzen A."/>
            <person name="Lundell T."/>
            <person name="Morin E."/>
            <person name="Murat C."/>
            <person name="Sun H."/>
            <person name="Tunlid A."/>
            <person name="Henrissat B."/>
            <person name="Grigoriev I.V."/>
            <person name="Hibbett D.S."/>
            <person name="Martin F."/>
            <person name="Nordberg H.P."/>
            <person name="Cantor M.N."/>
            <person name="Hua S.X."/>
        </authorList>
    </citation>
    <scope>NUCLEOTIDE SEQUENCE [LARGE SCALE GENOMIC DNA]</scope>
    <source>
        <strain evidence="5 6">MUT 4182</strain>
    </source>
</reference>
<reference evidence="6" key="2">
    <citation type="submission" date="2015-01" db="EMBL/GenBank/DDBJ databases">
        <title>Evolutionary Origins and Diversification of the Mycorrhizal Mutualists.</title>
        <authorList>
            <consortium name="DOE Joint Genome Institute"/>
            <consortium name="Mycorrhizal Genomics Consortium"/>
            <person name="Kohler A."/>
            <person name="Kuo A."/>
            <person name="Nagy L.G."/>
            <person name="Floudas D."/>
            <person name="Copeland A."/>
            <person name="Barry K.W."/>
            <person name="Cichocki N."/>
            <person name="Veneault-Fourrey C."/>
            <person name="LaButti K."/>
            <person name="Lindquist E.A."/>
            <person name="Lipzen A."/>
            <person name="Lundell T."/>
            <person name="Morin E."/>
            <person name="Murat C."/>
            <person name="Riley R."/>
            <person name="Ohm R."/>
            <person name="Sun H."/>
            <person name="Tunlid A."/>
            <person name="Henrissat B."/>
            <person name="Grigoriev I.V."/>
            <person name="Hibbett D.S."/>
            <person name="Martin F."/>
        </authorList>
    </citation>
    <scope>NUCLEOTIDE SEQUENCE [LARGE SCALE GENOMIC DNA]</scope>
    <source>
        <strain evidence="6">MUT 4182</strain>
    </source>
</reference>
<keyword evidence="1 3" id="KW-0853">WD repeat</keyword>
<evidence type="ECO:0000313" key="5">
    <source>
        <dbReference type="EMBL" id="KIO17688.1"/>
    </source>
</evidence>
<dbReference type="SUPFAM" id="SSF81383">
    <property type="entry name" value="F-box domain"/>
    <property type="match status" value="1"/>
</dbReference>
<dbReference type="SUPFAM" id="SSF50978">
    <property type="entry name" value="WD40 repeat-like"/>
    <property type="match status" value="1"/>
</dbReference>
<dbReference type="Proteomes" id="UP000054248">
    <property type="component" value="Unassembled WGS sequence"/>
</dbReference>
<dbReference type="EMBL" id="KN823353">
    <property type="protein sequence ID" value="KIO17688.1"/>
    <property type="molecule type" value="Genomic_DNA"/>
</dbReference>
<protein>
    <submittedName>
        <fullName evidence="5">Uncharacterized protein</fullName>
    </submittedName>
</protein>
<dbReference type="OrthoDB" id="429520at2759"/>
<organism evidence="5 6">
    <name type="scientific">Tulasnella calospora MUT 4182</name>
    <dbReference type="NCBI Taxonomy" id="1051891"/>
    <lineage>
        <taxon>Eukaryota</taxon>
        <taxon>Fungi</taxon>
        <taxon>Dikarya</taxon>
        <taxon>Basidiomycota</taxon>
        <taxon>Agaricomycotina</taxon>
        <taxon>Agaricomycetes</taxon>
        <taxon>Cantharellales</taxon>
        <taxon>Tulasnellaceae</taxon>
        <taxon>Tulasnella</taxon>
    </lineage>
</organism>
<name>A0A0C3K8D8_9AGAM</name>